<keyword evidence="3 9" id="KW-0808">Transferase</keyword>
<dbReference type="PANTHER" id="PTHR30576">
    <property type="entry name" value="COLANIC BIOSYNTHESIS UDP-GLUCOSE LIPID CARRIER TRANSFERASE"/>
    <property type="match status" value="1"/>
</dbReference>
<evidence type="ECO:0000256" key="6">
    <source>
        <dbReference type="ARBA" id="ARBA00023136"/>
    </source>
</evidence>
<dbReference type="OrthoDB" id="570875at2"/>
<keyword evidence="6 7" id="KW-0472">Membrane</keyword>
<keyword evidence="5 7" id="KW-1133">Transmembrane helix</keyword>
<feature type="domain" description="Bacterial sugar transferase" evidence="8">
    <location>
        <begin position="281"/>
        <end position="470"/>
    </location>
</feature>
<dbReference type="InterPro" id="IPR003362">
    <property type="entry name" value="Bact_transf"/>
</dbReference>
<dbReference type="PANTHER" id="PTHR30576:SF23">
    <property type="entry name" value="GLUCOSYLTRANSFERASE"/>
    <property type="match status" value="1"/>
</dbReference>
<evidence type="ECO:0000256" key="1">
    <source>
        <dbReference type="ARBA" id="ARBA00004141"/>
    </source>
</evidence>
<dbReference type="PATRIC" id="fig|251229.3.peg.2548"/>
<comment type="similarity">
    <text evidence="2">Belongs to the bacterial sugar transferase family.</text>
</comment>
<evidence type="ECO:0000256" key="4">
    <source>
        <dbReference type="ARBA" id="ARBA00022692"/>
    </source>
</evidence>
<sequence>MVKIASPAANLDLRAPIFTTLSKGIGVDWVQRIILVLVDYILLSLAWHTTQTLCTPLDFPWKLNNLLLPIPIAHIGIMVARGLYNSNEEYCKYVSSIEALTLSHLLLLSIVFSYQSHHFIPWSTFFWAWLLSVLFSLAGRLCANFTTNKLRQQGTICNPIFIIGFPTDIEKATQLLVQENHYRIIGYLPIYALEKYGVDKIVDEITSSGAVEVFVCSWHKIEQRMFLYWRLRNHGITLNILPLSLEEIVEEKMGAFLSLKSGIPFFKLSPPLIAGLDFRIKRCFDFCLAVLIILVLSPLYLAIALLIKLDSPGSIFYQQTRVGLHGKHFNVWKFRTMVNNADKLQKELENFNEMNDGILFKIKNDPRLTKVGRVLRRYSLDELPQVFNVICGEMSLVGPRPLPLRDIEQLSETQLIRHEVLPGITGLWQTSGRSEITNFKDVLLLDIFYIENWSLWLDLQILLKTIVTVAQKTGAY</sequence>
<feature type="transmembrane region" description="Helical" evidence="7">
    <location>
        <begin position="67"/>
        <end position="84"/>
    </location>
</feature>
<evidence type="ECO:0000256" key="5">
    <source>
        <dbReference type="ARBA" id="ARBA00022989"/>
    </source>
</evidence>
<comment type="subcellular location">
    <subcellularLocation>
        <location evidence="1">Membrane</location>
        <topology evidence="1">Multi-pass membrane protein</topology>
    </subcellularLocation>
</comment>
<evidence type="ECO:0000256" key="7">
    <source>
        <dbReference type="SAM" id="Phobius"/>
    </source>
</evidence>
<dbReference type="InterPro" id="IPR017475">
    <property type="entry name" value="EPS_sugar_tfrase"/>
</dbReference>
<proteinExistence type="inferred from homology"/>
<keyword evidence="4 7" id="KW-0812">Transmembrane</keyword>
<evidence type="ECO:0000313" key="10">
    <source>
        <dbReference type="Proteomes" id="UP000010384"/>
    </source>
</evidence>
<protein>
    <submittedName>
        <fullName evidence="9">Exopolysaccharide biosynthesis polyprenyl glycosylphosphotransferase</fullName>
        <ecNumber evidence="9">2.7.8.6</ecNumber>
    </submittedName>
</protein>
<dbReference type="GO" id="GO:0016020">
    <property type="term" value="C:membrane"/>
    <property type="evidence" value="ECO:0007669"/>
    <property type="project" value="UniProtKB-SubCell"/>
</dbReference>
<feature type="transmembrane region" description="Helical" evidence="7">
    <location>
        <begin position="286"/>
        <end position="307"/>
    </location>
</feature>
<accession>K9TZQ0</accession>
<dbReference type="STRING" id="251229.Chro_2159"/>
<reference evidence="9 10" key="1">
    <citation type="submission" date="2012-06" db="EMBL/GenBank/DDBJ databases">
        <title>Finished chromosome of genome of Chroococcidiopsis thermalis PCC 7203.</title>
        <authorList>
            <consortium name="US DOE Joint Genome Institute"/>
            <person name="Gugger M."/>
            <person name="Coursin T."/>
            <person name="Rippka R."/>
            <person name="Tandeau De Marsac N."/>
            <person name="Huntemann M."/>
            <person name="Wei C.-L."/>
            <person name="Han J."/>
            <person name="Detter J.C."/>
            <person name="Han C."/>
            <person name="Tapia R."/>
            <person name="Davenport K."/>
            <person name="Daligault H."/>
            <person name="Erkkila T."/>
            <person name="Gu W."/>
            <person name="Munk A.C.C."/>
            <person name="Teshima H."/>
            <person name="Xu Y."/>
            <person name="Chain P."/>
            <person name="Chen A."/>
            <person name="Krypides N."/>
            <person name="Mavromatis K."/>
            <person name="Markowitz V."/>
            <person name="Szeto E."/>
            <person name="Ivanova N."/>
            <person name="Mikhailova N."/>
            <person name="Ovchinnikova G."/>
            <person name="Pagani I."/>
            <person name="Pati A."/>
            <person name="Goodwin L."/>
            <person name="Peters L."/>
            <person name="Pitluck S."/>
            <person name="Woyke T."/>
            <person name="Kerfeld C."/>
        </authorList>
    </citation>
    <scope>NUCLEOTIDE SEQUENCE [LARGE SCALE GENOMIC DNA]</scope>
    <source>
        <strain evidence="9 10">PCC 7203</strain>
    </source>
</reference>
<dbReference type="InParanoid" id="K9TZQ0"/>
<gene>
    <name evidence="9" type="ORF">Chro_2159</name>
</gene>
<evidence type="ECO:0000256" key="2">
    <source>
        <dbReference type="ARBA" id="ARBA00006464"/>
    </source>
</evidence>
<feature type="transmembrane region" description="Helical" evidence="7">
    <location>
        <begin position="126"/>
        <end position="143"/>
    </location>
</feature>
<feature type="transmembrane region" description="Helical" evidence="7">
    <location>
        <begin position="29"/>
        <end position="47"/>
    </location>
</feature>
<dbReference type="HOGENOM" id="CLU_024920_3_4_3"/>
<dbReference type="EC" id="2.7.8.6" evidence="9"/>
<evidence type="ECO:0000313" key="9">
    <source>
        <dbReference type="EMBL" id="AFY87661.1"/>
    </source>
</evidence>
<keyword evidence="10" id="KW-1185">Reference proteome</keyword>
<dbReference type="RefSeq" id="WP_015154209.1">
    <property type="nucleotide sequence ID" value="NC_019695.1"/>
</dbReference>
<dbReference type="eggNOG" id="COG2148">
    <property type="taxonomic scope" value="Bacteria"/>
</dbReference>
<dbReference type="Proteomes" id="UP000010384">
    <property type="component" value="Chromosome"/>
</dbReference>
<dbReference type="KEGG" id="cthe:Chro_2159"/>
<organism evidence="9 10">
    <name type="scientific">Chroococcidiopsis thermalis (strain PCC 7203)</name>
    <dbReference type="NCBI Taxonomy" id="251229"/>
    <lineage>
        <taxon>Bacteria</taxon>
        <taxon>Bacillati</taxon>
        <taxon>Cyanobacteriota</taxon>
        <taxon>Cyanophyceae</taxon>
        <taxon>Chroococcidiopsidales</taxon>
        <taxon>Chroococcidiopsidaceae</taxon>
        <taxon>Chroococcidiopsis</taxon>
    </lineage>
</organism>
<dbReference type="NCBIfam" id="TIGR03025">
    <property type="entry name" value="EPS_sugtrans"/>
    <property type="match status" value="1"/>
</dbReference>
<evidence type="ECO:0000256" key="3">
    <source>
        <dbReference type="ARBA" id="ARBA00022679"/>
    </source>
</evidence>
<feature type="transmembrane region" description="Helical" evidence="7">
    <location>
        <begin position="96"/>
        <end position="114"/>
    </location>
</feature>
<dbReference type="GO" id="GO:0047360">
    <property type="term" value="F:undecaprenyl-phosphate galactose phosphotransferase activity"/>
    <property type="evidence" value="ECO:0007669"/>
    <property type="project" value="UniProtKB-EC"/>
</dbReference>
<name>K9TZQ0_CHRTP</name>
<evidence type="ECO:0000259" key="8">
    <source>
        <dbReference type="Pfam" id="PF02397"/>
    </source>
</evidence>
<dbReference type="AlphaFoldDB" id="K9TZQ0"/>
<dbReference type="EMBL" id="CP003597">
    <property type="protein sequence ID" value="AFY87661.1"/>
    <property type="molecule type" value="Genomic_DNA"/>
</dbReference>
<dbReference type="Pfam" id="PF02397">
    <property type="entry name" value="Bac_transf"/>
    <property type="match status" value="1"/>
</dbReference>